<dbReference type="InterPro" id="IPR041707">
    <property type="entry name" value="Pus3-like"/>
</dbReference>
<dbReference type="Gene3D" id="3.30.70.580">
    <property type="entry name" value="Pseudouridine synthase I, catalytic domain, N-terminal subdomain"/>
    <property type="match status" value="1"/>
</dbReference>
<gene>
    <name evidence="7" type="ORF">Micbo1qcDRAFT_199415</name>
</gene>
<dbReference type="Gene3D" id="3.30.70.660">
    <property type="entry name" value="Pseudouridine synthase I, catalytic domain, C-terminal subdomain"/>
    <property type="match status" value="1"/>
</dbReference>
<dbReference type="InterPro" id="IPR020097">
    <property type="entry name" value="PsdUridine_synth_TruA_a/b_dom"/>
</dbReference>
<feature type="region of interest" description="Disordered" evidence="5">
    <location>
        <begin position="174"/>
        <end position="202"/>
    </location>
</feature>
<evidence type="ECO:0000256" key="2">
    <source>
        <dbReference type="ARBA" id="ARBA00022694"/>
    </source>
</evidence>
<dbReference type="GO" id="GO:1990481">
    <property type="term" value="P:mRNA pseudouridine synthesis"/>
    <property type="evidence" value="ECO:0007669"/>
    <property type="project" value="TreeGrafter"/>
</dbReference>
<proteinExistence type="inferred from homology"/>
<dbReference type="Pfam" id="PF01416">
    <property type="entry name" value="PseudoU_synth_1"/>
    <property type="match status" value="1"/>
</dbReference>
<dbReference type="STRING" id="196109.A0A136JHJ1"/>
<dbReference type="InterPro" id="IPR020103">
    <property type="entry name" value="PsdUridine_synth_cat_dom_sf"/>
</dbReference>
<feature type="coiled-coil region" evidence="4">
    <location>
        <begin position="541"/>
        <end position="568"/>
    </location>
</feature>
<keyword evidence="8" id="KW-1185">Reference proteome</keyword>
<evidence type="ECO:0000313" key="8">
    <source>
        <dbReference type="Proteomes" id="UP000070501"/>
    </source>
</evidence>
<evidence type="ECO:0000313" key="7">
    <source>
        <dbReference type="EMBL" id="KXJ96623.1"/>
    </source>
</evidence>
<dbReference type="CDD" id="cd02569">
    <property type="entry name" value="PseudoU_synth_ScPus3"/>
    <property type="match status" value="1"/>
</dbReference>
<dbReference type="AlphaFoldDB" id="A0A136JHJ1"/>
<dbReference type="InterPro" id="IPR020095">
    <property type="entry name" value="PsdUridine_synth_TruA_C"/>
</dbReference>
<dbReference type="EMBL" id="KQ964245">
    <property type="protein sequence ID" value="KXJ96623.1"/>
    <property type="molecule type" value="Genomic_DNA"/>
</dbReference>
<dbReference type="GO" id="GO:0009982">
    <property type="term" value="F:pseudouridine synthase activity"/>
    <property type="evidence" value="ECO:0007669"/>
    <property type="project" value="InterPro"/>
</dbReference>
<reference evidence="8" key="1">
    <citation type="submission" date="2016-02" db="EMBL/GenBank/DDBJ databases">
        <title>Draft genome sequence of Microdochium bolleyi, a fungal endophyte of beachgrass.</title>
        <authorList>
            <consortium name="DOE Joint Genome Institute"/>
            <person name="David A.S."/>
            <person name="May G."/>
            <person name="Haridas S."/>
            <person name="Lim J."/>
            <person name="Wang M."/>
            <person name="Labutti K."/>
            <person name="Lipzen A."/>
            <person name="Barry K."/>
            <person name="Grigoriev I.V."/>
        </authorList>
    </citation>
    <scope>NUCLEOTIDE SEQUENCE [LARGE SCALE GENOMIC DNA]</scope>
    <source>
        <strain evidence="8">J235TASD1</strain>
    </source>
</reference>
<dbReference type="PANTHER" id="PTHR11142:SF5">
    <property type="entry name" value="TRNA PSEUDOURIDINE(38_39) SYNTHASE"/>
    <property type="match status" value="1"/>
</dbReference>
<dbReference type="InterPro" id="IPR001406">
    <property type="entry name" value="PsdUridine_synth_TruA"/>
</dbReference>
<comment type="similarity">
    <text evidence="1">Belongs to the tRNA pseudouridine synthase TruA family.</text>
</comment>
<dbReference type="HAMAP" id="MF_00171">
    <property type="entry name" value="TruA"/>
    <property type="match status" value="1"/>
</dbReference>
<dbReference type="GO" id="GO:0005634">
    <property type="term" value="C:nucleus"/>
    <property type="evidence" value="ECO:0007669"/>
    <property type="project" value="TreeGrafter"/>
</dbReference>
<dbReference type="InParanoid" id="A0A136JHJ1"/>
<feature type="region of interest" description="Disordered" evidence="5">
    <location>
        <begin position="489"/>
        <end position="528"/>
    </location>
</feature>
<evidence type="ECO:0000259" key="6">
    <source>
        <dbReference type="Pfam" id="PF01416"/>
    </source>
</evidence>
<evidence type="ECO:0000256" key="1">
    <source>
        <dbReference type="ARBA" id="ARBA00009375"/>
    </source>
</evidence>
<dbReference type="GO" id="GO:0003723">
    <property type="term" value="F:RNA binding"/>
    <property type="evidence" value="ECO:0007669"/>
    <property type="project" value="InterPro"/>
</dbReference>
<feature type="domain" description="Pseudouridine synthase I TruA alpha/beta" evidence="6">
    <location>
        <begin position="287"/>
        <end position="420"/>
    </location>
</feature>
<sequence>MERSVYRRWTKDALVGRIEELEQQLKAQAQQPCKDGEQTTAAAAATAKPVEDMSSPSTAAQYGGLPERSKKTKDKKNTIDPSKYTTRYVAFKFAYLGKEYGGFEYQGSAALPTIEEELWKAFVTSCLIFPKGNPDEVRWEDPDFQYSKCGRTDRGVSAFGQVICLRVRSNRPLPKKKDAAVPGEDAAEIAAPQAATDDKPPREFNDFEDEIRYCRILNRLLPKDIRMLAWCPTTPDDFSARHSCTERQYRYFFTQPAFAPIPTSLNHPESKEAVKDGWLDIDRMREAAKKFEGLHDFRNFCKIDGSKQLTNFMRRMFESDVVEVKDSATAMPFLAQAGFRPAGLAQDAEVFPKVYYFHVRGSAFLWHQIRCMIAVLFTVAQGLEQPAIVDTLFDVERTPRRPNYVMADEVPLVLWDCVFPDSLIEWVYLGEESPTDKHSTHGLMQDLWQMWRSRKMDELLAGQLHDLVAGQGDYTLRRDSRAPKHVSLSTRQFEGSDGARPVGKYTPMMKKKMNSSPEEVNDKTAQKKGYANGVEYRAALAEKREAAIAKAAATTEELEAKIEDLDREIAA</sequence>
<dbReference type="FunCoup" id="A0A136JHJ1">
    <property type="interactions" value="699"/>
</dbReference>
<dbReference type="InterPro" id="IPR020094">
    <property type="entry name" value="TruA/RsuA/RluB/E/F_N"/>
</dbReference>
<dbReference type="SUPFAM" id="SSF55120">
    <property type="entry name" value="Pseudouridine synthase"/>
    <property type="match status" value="1"/>
</dbReference>
<dbReference type="PANTHER" id="PTHR11142">
    <property type="entry name" value="PSEUDOURIDYLATE SYNTHASE"/>
    <property type="match status" value="1"/>
</dbReference>
<dbReference type="GO" id="GO:0005737">
    <property type="term" value="C:cytoplasm"/>
    <property type="evidence" value="ECO:0007669"/>
    <property type="project" value="TreeGrafter"/>
</dbReference>
<feature type="region of interest" description="Disordered" evidence="5">
    <location>
        <begin position="26"/>
        <end position="78"/>
    </location>
</feature>
<keyword evidence="4" id="KW-0175">Coiled coil</keyword>
<dbReference type="GO" id="GO:0031119">
    <property type="term" value="P:tRNA pseudouridine synthesis"/>
    <property type="evidence" value="ECO:0007669"/>
    <property type="project" value="TreeGrafter"/>
</dbReference>
<accession>A0A136JHJ1</accession>
<organism evidence="7 8">
    <name type="scientific">Microdochium bolleyi</name>
    <dbReference type="NCBI Taxonomy" id="196109"/>
    <lineage>
        <taxon>Eukaryota</taxon>
        <taxon>Fungi</taxon>
        <taxon>Dikarya</taxon>
        <taxon>Ascomycota</taxon>
        <taxon>Pezizomycotina</taxon>
        <taxon>Sordariomycetes</taxon>
        <taxon>Xylariomycetidae</taxon>
        <taxon>Xylariales</taxon>
        <taxon>Microdochiaceae</taxon>
        <taxon>Microdochium</taxon>
    </lineage>
</organism>
<dbReference type="OrthoDB" id="25767at2759"/>
<evidence type="ECO:0000256" key="3">
    <source>
        <dbReference type="ARBA" id="ARBA00023235"/>
    </source>
</evidence>
<name>A0A136JHJ1_9PEZI</name>
<keyword evidence="3" id="KW-0413">Isomerase</keyword>
<evidence type="ECO:0000256" key="5">
    <source>
        <dbReference type="SAM" id="MobiDB-lite"/>
    </source>
</evidence>
<protein>
    <submittedName>
        <fullName evidence="7">Pseudouridine synthase</fullName>
    </submittedName>
</protein>
<evidence type="ECO:0000256" key="4">
    <source>
        <dbReference type="SAM" id="Coils"/>
    </source>
</evidence>
<dbReference type="Proteomes" id="UP000070501">
    <property type="component" value="Unassembled WGS sequence"/>
</dbReference>
<keyword evidence="2" id="KW-0819">tRNA processing</keyword>